<protein>
    <recommendedName>
        <fullName evidence="4">PKD domain-containing protein</fullName>
    </recommendedName>
</protein>
<evidence type="ECO:0000256" key="1">
    <source>
        <dbReference type="SAM" id="Phobius"/>
    </source>
</evidence>
<sequence>MDYIQLEKYHITDTFKKSEKQDIFIGNAKDDETNTVIINTIKDKSFIKLLNSMDLDELQNILLNLELIKGNGENVGEEGEEREEITLVTSLQSGTPMENYLEENDLSLKERMNLALEYMKEILKYKSLSPVLQSIFVDETQLVSDEGRILFDELLIIEDEAIENVDFNRVCRKVGNVLYKLIFSEGIYRDSNLITAELTDFIDCLRNNNHTLTSLDELMIEFRKHYIYYVCMEEMNKEDAVPSKTPLKDQRIIQYGGKNRKRRRLKYALPMAIILLIAFGVIYRLQGSPEVEGDDYIEPAAAAVTETEDAAKPIAEFELIKSEDQWRFINKSTTDGEDIVIEEYLWEISKGGTILQEIKTENITLKFKDPGIYKIDLLVRDSMNQWSDRYSMEVYISQESAEDPFNNYLDFKLSYDDRKVEIDDEKTRNEDISYKIIGVEPTTLSLKEIGYSSNGTLSFWLMANSTDTMTINLQGYYQDNLIITEDLNHKHQANGTWEMVKFQLVSRVDTVEITFEDYTHSLWVGDIALELYK</sequence>
<evidence type="ECO:0008006" key="4">
    <source>
        <dbReference type="Google" id="ProtNLM"/>
    </source>
</evidence>
<evidence type="ECO:0000313" key="3">
    <source>
        <dbReference type="Proteomes" id="UP000465601"/>
    </source>
</evidence>
<dbReference type="OrthoDB" id="1949232at2"/>
<proteinExistence type="predicted"/>
<reference evidence="2 3" key="1">
    <citation type="submission" date="2019-10" db="EMBL/GenBank/DDBJ databases">
        <title>Alkaliphilus serpentinus sp. nov. and Alkaliphilus pronyensis sp. nov., two novel anaerobic alkaliphilic species isolated from the serpentinized-hosted hydrothermal field of the Prony Bay (New Caledonia).</title>
        <authorList>
            <person name="Postec A."/>
        </authorList>
    </citation>
    <scope>NUCLEOTIDE SEQUENCE [LARGE SCALE GENOMIC DNA]</scope>
    <source>
        <strain evidence="2 3">LacT</strain>
    </source>
</reference>
<dbReference type="InterPro" id="IPR013783">
    <property type="entry name" value="Ig-like_fold"/>
</dbReference>
<keyword evidence="3" id="KW-1185">Reference proteome</keyword>
<gene>
    <name evidence="2" type="ORF">F8153_12425</name>
</gene>
<dbReference type="Gene3D" id="2.60.40.10">
    <property type="entry name" value="Immunoglobulins"/>
    <property type="match status" value="1"/>
</dbReference>
<dbReference type="RefSeq" id="WP_151866674.1">
    <property type="nucleotide sequence ID" value="NZ_WBZB01000044.1"/>
</dbReference>
<evidence type="ECO:0000313" key="2">
    <source>
        <dbReference type="EMBL" id="KAB3527264.1"/>
    </source>
</evidence>
<name>A0A833M6D9_9FIRM</name>
<dbReference type="EMBL" id="WBZB01000044">
    <property type="protein sequence ID" value="KAB3527264.1"/>
    <property type="molecule type" value="Genomic_DNA"/>
</dbReference>
<comment type="caution">
    <text evidence="2">The sequence shown here is derived from an EMBL/GenBank/DDBJ whole genome shotgun (WGS) entry which is preliminary data.</text>
</comment>
<keyword evidence="1" id="KW-0812">Transmembrane</keyword>
<organism evidence="2 3">
    <name type="scientific">Alkaliphilus serpentinus</name>
    <dbReference type="NCBI Taxonomy" id="1482731"/>
    <lineage>
        <taxon>Bacteria</taxon>
        <taxon>Bacillati</taxon>
        <taxon>Bacillota</taxon>
        <taxon>Clostridia</taxon>
        <taxon>Peptostreptococcales</taxon>
        <taxon>Natronincolaceae</taxon>
        <taxon>Alkaliphilus</taxon>
    </lineage>
</organism>
<feature type="transmembrane region" description="Helical" evidence="1">
    <location>
        <begin position="267"/>
        <end position="285"/>
    </location>
</feature>
<keyword evidence="1" id="KW-1133">Transmembrane helix</keyword>
<dbReference type="Proteomes" id="UP000465601">
    <property type="component" value="Unassembled WGS sequence"/>
</dbReference>
<keyword evidence="1" id="KW-0472">Membrane</keyword>
<dbReference type="AlphaFoldDB" id="A0A833M6D9"/>
<accession>A0A833M6D9</accession>